<gene>
    <name evidence="5" type="ORF">D3P08_22665</name>
</gene>
<organism evidence="5 6">
    <name type="scientific">Paenibacillus nanensis</name>
    <dbReference type="NCBI Taxonomy" id="393251"/>
    <lineage>
        <taxon>Bacteria</taxon>
        <taxon>Bacillati</taxon>
        <taxon>Bacillota</taxon>
        <taxon>Bacilli</taxon>
        <taxon>Bacillales</taxon>
        <taxon>Paenibacillaceae</taxon>
        <taxon>Paenibacillus</taxon>
    </lineage>
</organism>
<protein>
    <submittedName>
        <fullName evidence="5">Lrp/AsnC family transcriptional regulator</fullName>
    </submittedName>
</protein>
<dbReference type="InterPro" id="IPR036390">
    <property type="entry name" value="WH_DNA-bd_sf"/>
</dbReference>
<keyword evidence="3" id="KW-0804">Transcription</keyword>
<comment type="caution">
    <text evidence="5">The sequence shown here is derived from an EMBL/GenBank/DDBJ whole genome shotgun (WGS) entry which is preliminary data.</text>
</comment>
<evidence type="ECO:0000313" key="6">
    <source>
        <dbReference type="Proteomes" id="UP000266482"/>
    </source>
</evidence>
<dbReference type="InterPro" id="IPR036388">
    <property type="entry name" value="WH-like_DNA-bd_sf"/>
</dbReference>
<keyword evidence="6" id="KW-1185">Reference proteome</keyword>
<keyword evidence="1" id="KW-0805">Transcription regulation</keyword>
<dbReference type="PANTHER" id="PTHR30154:SF20">
    <property type="entry name" value="LEUCINE-RESPONSIVE REGULATORY PROTEIN"/>
    <property type="match status" value="1"/>
</dbReference>
<dbReference type="Gene3D" id="1.10.10.10">
    <property type="entry name" value="Winged helix-like DNA-binding domain superfamily/Winged helix DNA-binding domain"/>
    <property type="match status" value="1"/>
</dbReference>
<dbReference type="SUPFAM" id="SSF46785">
    <property type="entry name" value="Winged helix' DNA-binding domain"/>
    <property type="match status" value="1"/>
</dbReference>
<dbReference type="OrthoDB" id="34294at2"/>
<evidence type="ECO:0000259" key="4">
    <source>
        <dbReference type="PROSITE" id="PS50956"/>
    </source>
</evidence>
<dbReference type="InterPro" id="IPR011991">
    <property type="entry name" value="ArsR-like_HTH"/>
</dbReference>
<dbReference type="PRINTS" id="PR00033">
    <property type="entry name" value="HTHASNC"/>
</dbReference>
<dbReference type="Gene3D" id="3.30.70.920">
    <property type="match status" value="1"/>
</dbReference>
<dbReference type="GO" id="GO:0043200">
    <property type="term" value="P:response to amino acid"/>
    <property type="evidence" value="ECO:0007669"/>
    <property type="project" value="TreeGrafter"/>
</dbReference>
<dbReference type="InterPro" id="IPR019888">
    <property type="entry name" value="Tscrpt_reg_AsnC-like"/>
</dbReference>
<evidence type="ECO:0000256" key="3">
    <source>
        <dbReference type="ARBA" id="ARBA00023163"/>
    </source>
</evidence>
<reference evidence="5 6" key="1">
    <citation type="submission" date="2018-09" db="EMBL/GenBank/DDBJ databases">
        <title>Paenibacillus aracenensis nov. sp. isolated from a cave in southern Spain.</title>
        <authorList>
            <person name="Jurado V."/>
            <person name="Gutierrez-Patricio S."/>
            <person name="Gonzalez-Pimentel J.L."/>
            <person name="Miller A.Z."/>
            <person name="Laiz L."/>
            <person name="Saiz-Jimenez C."/>
        </authorList>
    </citation>
    <scope>NUCLEOTIDE SEQUENCE [LARGE SCALE GENOMIC DNA]</scope>
    <source>
        <strain evidence="5 6">DSM 22867</strain>
    </source>
</reference>
<evidence type="ECO:0000256" key="2">
    <source>
        <dbReference type="ARBA" id="ARBA00023125"/>
    </source>
</evidence>
<dbReference type="SMART" id="SM00344">
    <property type="entry name" value="HTH_ASNC"/>
    <property type="match status" value="1"/>
</dbReference>
<dbReference type="Pfam" id="PF13412">
    <property type="entry name" value="HTH_24"/>
    <property type="match status" value="1"/>
</dbReference>
<proteinExistence type="predicted"/>
<dbReference type="EMBL" id="QXQA01000018">
    <property type="protein sequence ID" value="RIX49360.1"/>
    <property type="molecule type" value="Genomic_DNA"/>
</dbReference>
<dbReference type="PROSITE" id="PS50956">
    <property type="entry name" value="HTH_ASNC_2"/>
    <property type="match status" value="1"/>
</dbReference>
<dbReference type="Proteomes" id="UP000266482">
    <property type="component" value="Unassembled WGS sequence"/>
</dbReference>
<dbReference type="CDD" id="cd00090">
    <property type="entry name" value="HTH_ARSR"/>
    <property type="match status" value="1"/>
</dbReference>
<dbReference type="PANTHER" id="PTHR30154">
    <property type="entry name" value="LEUCINE-RESPONSIVE REGULATORY PROTEIN"/>
    <property type="match status" value="1"/>
</dbReference>
<feature type="domain" description="HTH asnC-type" evidence="4">
    <location>
        <begin position="1"/>
        <end position="62"/>
    </location>
</feature>
<evidence type="ECO:0000256" key="1">
    <source>
        <dbReference type="ARBA" id="ARBA00023015"/>
    </source>
</evidence>
<dbReference type="RefSeq" id="WP_119602402.1">
    <property type="nucleotide sequence ID" value="NZ_QXQA01000018.1"/>
</dbReference>
<dbReference type="GO" id="GO:0043565">
    <property type="term" value="F:sequence-specific DNA binding"/>
    <property type="evidence" value="ECO:0007669"/>
    <property type="project" value="InterPro"/>
</dbReference>
<evidence type="ECO:0000313" key="5">
    <source>
        <dbReference type="EMBL" id="RIX49360.1"/>
    </source>
</evidence>
<dbReference type="InterPro" id="IPR019887">
    <property type="entry name" value="Tscrpt_reg_AsnC/Lrp_C"/>
</dbReference>
<sequence>MDNIDLKIMSILHDNARITVSEMSRMVSMSQPAVTERLRKLEEREVITGYRAKISPAKLGKYTTAFVLFKSNNCKEFETFCEAAPEIIDFYRTSGEYNYLLKVVTETSESLETFLEACNAFGFSTTLVVLSTRFEDKSLVASREDINVISLVRPGEKESTR</sequence>
<dbReference type="Pfam" id="PF01037">
    <property type="entry name" value="AsnC_trans_reg"/>
    <property type="match status" value="1"/>
</dbReference>
<keyword evidence="2" id="KW-0238">DNA-binding</keyword>
<dbReference type="SUPFAM" id="SSF54909">
    <property type="entry name" value="Dimeric alpha+beta barrel"/>
    <property type="match status" value="1"/>
</dbReference>
<dbReference type="GO" id="GO:0005829">
    <property type="term" value="C:cytosol"/>
    <property type="evidence" value="ECO:0007669"/>
    <property type="project" value="TreeGrafter"/>
</dbReference>
<dbReference type="InterPro" id="IPR000485">
    <property type="entry name" value="AsnC-type_HTH_dom"/>
</dbReference>
<accession>A0A3A1UMK8</accession>
<dbReference type="InterPro" id="IPR011008">
    <property type="entry name" value="Dimeric_a/b-barrel"/>
</dbReference>
<name>A0A3A1UMK8_9BACL</name>
<dbReference type="AlphaFoldDB" id="A0A3A1UMK8"/>